<evidence type="ECO:0000256" key="2">
    <source>
        <dbReference type="ARBA" id="ARBA00022679"/>
    </source>
</evidence>
<keyword evidence="6" id="KW-0961">Cell wall biogenesis/degradation</keyword>
<comment type="similarity">
    <text evidence="1">Belongs to the FemABX family.</text>
</comment>
<protein>
    <submittedName>
        <fullName evidence="7">Aminoacyltransferase</fullName>
    </submittedName>
</protein>
<evidence type="ECO:0000256" key="1">
    <source>
        <dbReference type="ARBA" id="ARBA00009943"/>
    </source>
</evidence>
<dbReference type="SUPFAM" id="SSF55729">
    <property type="entry name" value="Acyl-CoA N-acyltransferases (Nat)"/>
    <property type="match status" value="2"/>
</dbReference>
<evidence type="ECO:0000256" key="5">
    <source>
        <dbReference type="ARBA" id="ARBA00023315"/>
    </source>
</evidence>
<keyword evidence="2" id="KW-0808">Transferase</keyword>
<comment type="caution">
    <text evidence="7">The sequence shown here is derived from an EMBL/GenBank/DDBJ whole genome shotgun (WGS) entry which is preliminary data.</text>
</comment>
<evidence type="ECO:0000256" key="3">
    <source>
        <dbReference type="ARBA" id="ARBA00022960"/>
    </source>
</evidence>
<keyword evidence="4" id="KW-0573">Peptidoglycan synthesis</keyword>
<keyword evidence="5" id="KW-0012">Acyltransferase</keyword>
<gene>
    <name evidence="7" type="ORF">G6R27_04660</name>
</gene>
<evidence type="ECO:0000256" key="6">
    <source>
        <dbReference type="ARBA" id="ARBA00023316"/>
    </source>
</evidence>
<evidence type="ECO:0000313" key="7">
    <source>
        <dbReference type="EMBL" id="MBS9335320.1"/>
    </source>
</evidence>
<dbReference type="Pfam" id="PF02388">
    <property type="entry name" value="FemAB"/>
    <property type="match status" value="2"/>
</dbReference>
<accession>A0ABS5QQ63</accession>
<reference evidence="7 8" key="1">
    <citation type="submission" date="2020-02" db="EMBL/GenBank/DDBJ databases">
        <title>Fructobacillus sp. isolated from paper mulberry of Taiwan.</title>
        <authorList>
            <person name="Lin S.-T."/>
        </authorList>
    </citation>
    <scope>NUCLEOTIDE SEQUENCE [LARGE SCALE GENOMIC DNA]</scope>
    <source>
        <strain evidence="7 8">M1-10</strain>
    </source>
</reference>
<dbReference type="PANTHER" id="PTHR36174:SF1">
    <property type="entry name" value="LIPID II:GLYCINE GLYCYLTRANSFERASE"/>
    <property type="match status" value="1"/>
</dbReference>
<dbReference type="InterPro" id="IPR016181">
    <property type="entry name" value="Acyl_CoA_acyltransferase"/>
</dbReference>
<sequence length="348" mass="40157">MAVLDLTDSQQVEKYHQFVANSPYGQVTQDPKWGELKANWGHLYLYRENEAGEITAAMAVLTVEAVSGKLLAYCPKGPVADVHDLDLIQSLVEEAKENLPENVFLIRMDPEVMYDEVLDAKYQKAGFTTRNKNITYMHGNIQPRKNVVLFYDGRGEDAKVIENEEDLMLHLKGKHRNAIRRSIRDGVTVEAGRSLDLMKDFFELYKSMAAVHEITYRPFAYFERMQELWADSELFKIFVAKNDEGTPIAAGIGFAYGDKIWYMYAGSNKEYRHLQGPYQIQWEMLKWGLQAKKVRYDFGGVGEFSPEDGLYKFKHGFAYHDPQVEYIGELDWVLDQEAYDKYLEGFAE</sequence>
<organism evidence="7 8">
    <name type="scientific">Fructobacillus papyriferae</name>
    <dbReference type="NCBI Taxonomy" id="2713171"/>
    <lineage>
        <taxon>Bacteria</taxon>
        <taxon>Bacillati</taxon>
        <taxon>Bacillota</taxon>
        <taxon>Bacilli</taxon>
        <taxon>Lactobacillales</taxon>
        <taxon>Lactobacillaceae</taxon>
        <taxon>Fructobacillus</taxon>
    </lineage>
</organism>
<dbReference type="PANTHER" id="PTHR36174">
    <property type="entry name" value="LIPID II:GLYCINE GLYCYLTRANSFERASE"/>
    <property type="match status" value="1"/>
</dbReference>
<dbReference type="InterPro" id="IPR003447">
    <property type="entry name" value="FEMABX"/>
</dbReference>
<dbReference type="PROSITE" id="PS51191">
    <property type="entry name" value="FEMABX"/>
    <property type="match status" value="1"/>
</dbReference>
<proteinExistence type="inferred from homology"/>
<evidence type="ECO:0000313" key="8">
    <source>
        <dbReference type="Proteomes" id="UP001519418"/>
    </source>
</evidence>
<dbReference type="RefSeq" id="WP_213819909.1">
    <property type="nucleotide sequence ID" value="NZ_JAAMFI010000002.1"/>
</dbReference>
<dbReference type="Proteomes" id="UP001519418">
    <property type="component" value="Unassembled WGS sequence"/>
</dbReference>
<keyword evidence="8" id="KW-1185">Reference proteome</keyword>
<name>A0ABS5QQ63_9LACO</name>
<keyword evidence="3" id="KW-0133">Cell shape</keyword>
<dbReference type="EMBL" id="JAAMFI010000002">
    <property type="protein sequence ID" value="MBS9335320.1"/>
    <property type="molecule type" value="Genomic_DNA"/>
</dbReference>
<dbReference type="InterPro" id="IPR050644">
    <property type="entry name" value="PG_Glycine_Bridge_Synth"/>
</dbReference>
<evidence type="ECO:0000256" key="4">
    <source>
        <dbReference type="ARBA" id="ARBA00022984"/>
    </source>
</evidence>
<dbReference type="Gene3D" id="3.40.630.30">
    <property type="match status" value="2"/>
</dbReference>